<accession>A0A1J1IPV7</accession>
<proteinExistence type="predicted"/>
<gene>
    <name evidence="1" type="ORF">CLUMA_CG015076</name>
</gene>
<dbReference type="EMBL" id="CVRI01000057">
    <property type="protein sequence ID" value="CRL02277.1"/>
    <property type="molecule type" value="Genomic_DNA"/>
</dbReference>
<name>A0A1J1IPV7_9DIPT</name>
<reference evidence="1 2" key="1">
    <citation type="submission" date="2015-04" db="EMBL/GenBank/DDBJ databases">
        <authorList>
            <person name="Syromyatnikov M.Y."/>
            <person name="Popov V.N."/>
        </authorList>
    </citation>
    <scope>NUCLEOTIDE SEQUENCE [LARGE SCALE GENOMIC DNA]</scope>
</reference>
<dbReference type="AlphaFoldDB" id="A0A1J1IPV7"/>
<organism evidence="1 2">
    <name type="scientific">Clunio marinus</name>
    <dbReference type="NCBI Taxonomy" id="568069"/>
    <lineage>
        <taxon>Eukaryota</taxon>
        <taxon>Metazoa</taxon>
        <taxon>Ecdysozoa</taxon>
        <taxon>Arthropoda</taxon>
        <taxon>Hexapoda</taxon>
        <taxon>Insecta</taxon>
        <taxon>Pterygota</taxon>
        <taxon>Neoptera</taxon>
        <taxon>Endopterygota</taxon>
        <taxon>Diptera</taxon>
        <taxon>Nematocera</taxon>
        <taxon>Chironomoidea</taxon>
        <taxon>Chironomidae</taxon>
        <taxon>Clunio</taxon>
    </lineage>
</organism>
<dbReference type="OrthoDB" id="5859291at2759"/>
<dbReference type="STRING" id="568069.A0A1J1IPV7"/>
<sequence>MFKLSSSLSKDLLRNFSKQNQRELWWWTVIMFNKMDEERTKTLGYDRTTAEWVLRNGGCVRFIGSPLLFCDYNTLPPENTKFFVKEIEATDAGLNTDGFDHIKGCHKLDRIFLKNCKYLEDDSLKKFMLRKDSLKIVEIIQCKNLTDDGLQHLTKLINLEKLIVHNLPYVKHLEKVQEDLRKALPKCTIQINP</sequence>
<keyword evidence="2" id="KW-1185">Reference proteome</keyword>
<dbReference type="InterPro" id="IPR032675">
    <property type="entry name" value="LRR_dom_sf"/>
</dbReference>
<dbReference type="InterPro" id="IPR006553">
    <property type="entry name" value="Leu-rich_rpt_Cys-con_subtyp"/>
</dbReference>
<dbReference type="SMART" id="SM00367">
    <property type="entry name" value="LRR_CC"/>
    <property type="match status" value="2"/>
</dbReference>
<dbReference type="Gene3D" id="3.80.10.10">
    <property type="entry name" value="Ribonuclease Inhibitor"/>
    <property type="match status" value="1"/>
</dbReference>
<dbReference type="SUPFAM" id="SSF52047">
    <property type="entry name" value="RNI-like"/>
    <property type="match status" value="1"/>
</dbReference>
<protein>
    <submittedName>
        <fullName evidence="1">CLUMA_CG015076, isoform A</fullName>
    </submittedName>
</protein>
<dbReference type="Proteomes" id="UP000183832">
    <property type="component" value="Unassembled WGS sequence"/>
</dbReference>
<evidence type="ECO:0000313" key="1">
    <source>
        <dbReference type="EMBL" id="CRL02277.1"/>
    </source>
</evidence>
<evidence type="ECO:0000313" key="2">
    <source>
        <dbReference type="Proteomes" id="UP000183832"/>
    </source>
</evidence>